<evidence type="ECO:0000256" key="8">
    <source>
        <dbReference type="SAM" id="SignalP"/>
    </source>
</evidence>
<dbReference type="AlphaFoldDB" id="A0A653DA83"/>
<feature type="chain" id="PRO_5024872271" description="Serine incorporator" evidence="8">
    <location>
        <begin position="23"/>
        <end position="509"/>
    </location>
</feature>
<dbReference type="Pfam" id="PF03348">
    <property type="entry name" value="Serinc"/>
    <property type="match status" value="1"/>
</dbReference>
<accession>A0A653DA83</accession>
<feature type="signal peptide" evidence="8">
    <location>
        <begin position="1"/>
        <end position="22"/>
    </location>
</feature>
<feature type="transmembrane region" description="Helical" evidence="7">
    <location>
        <begin position="397"/>
        <end position="418"/>
    </location>
</feature>
<evidence type="ECO:0000256" key="6">
    <source>
        <dbReference type="SAM" id="MobiDB-lite"/>
    </source>
</evidence>
<feature type="transmembrane region" description="Helical" evidence="7">
    <location>
        <begin position="235"/>
        <end position="256"/>
    </location>
</feature>
<keyword evidence="10" id="KW-1185">Reference proteome</keyword>
<name>A0A653DA83_CALMS</name>
<feature type="transmembrane region" description="Helical" evidence="7">
    <location>
        <begin position="438"/>
        <end position="457"/>
    </location>
</feature>
<evidence type="ECO:0000256" key="7">
    <source>
        <dbReference type="SAM" id="Phobius"/>
    </source>
</evidence>
<evidence type="ECO:0000313" key="9">
    <source>
        <dbReference type="EMBL" id="VEN57100.1"/>
    </source>
</evidence>
<keyword evidence="3 7" id="KW-0812">Transmembrane</keyword>
<feature type="transmembrane region" description="Helical" evidence="7">
    <location>
        <begin position="156"/>
        <end position="178"/>
    </location>
</feature>
<comment type="subcellular location">
    <subcellularLocation>
        <location evidence="1">Membrane</location>
        <topology evidence="1">Multi-pass membrane protein</topology>
    </subcellularLocation>
</comment>
<feature type="transmembrane region" description="Helical" evidence="7">
    <location>
        <begin position="41"/>
        <end position="61"/>
    </location>
</feature>
<evidence type="ECO:0000256" key="1">
    <source>
        <dbReference type="ARBA" id="ARBA00004141"/>
    </source>
</evidence>
<dbReference type="PANTHER" id="PTHR10383">
    <property type="entry name" value="SERINE INCORPORATOR"/>
    <property type="match status" value="1"/>
</dbReference>
<dbReference type="EMBL" id="CAACVG010010958">
    <property type="protein sequence ID" value="VEN57100.1"/>
    <property type="molecule type" value="Genomic_DNA"/>
</dbReference>
<keyword evidence="5 7" id="KW-0472">Membrane</keyword>
<evidence type="ECO:0000256" key="5">
    <source>
        <dbReference type="ARBA" id="ARBA00023136"/>
    </source>
</evidence>
<dbReference type="GO" id="GO:0016020">
    <property type="term" value="C:membrane"/>
    <property type="evidence" value="ECO:0007669"/>
    <property type="project" value="UniProtKB-SubCell"/>
</dbReference>
<feature type="transmembrane region" description="Helical" evidence="7">
    <location>
        <begin position="307"/>
        <end position="324"/>
    </location>
</feature>
<feature type="transmembrane region" description="Helical" evidence="7">
    <location>
        <begin position="198"/>
        <end position="223"/>
    </location>
</feature>
<keyword evidence="4 7" id="KW-1133">Transmembrane helix</keyword>
<feature type="transmembrane region" description="Helical" evidence="7">
    <location>
        <begin position="93"/>
        <end position="115"/>
    </location>
</feature>
<evidence type="ECO:0000256" key="2">
    <source>
        <dbReference type="ARBA" id="ARBA00006665"/>
    </source>
</evidence>
<dbReference type="OrthoDB" id="5963193at2759"/>
<dbReference type="Proteomes" id="UP000410492">
    <property type="component" value="Unassembled WGS sequence"/>
</dbReference>
<dbReference type="PANTHER" id="PTHR10383:SF9">
    <property type="entry name" value="SERINE INCORPORATOR, ISOFORM F"/>
    <property type="match status" value="1"/>
</dbReference>
<feature type="region of interest" description="Disordered" evidence="6">
    <location>
        <begin position="351"/>
        <end position="381"/>
    </location>
</feature>
<reference evidence="9 10" key="1">
    <citation type="submission" date="2019-01" db="EMBL/GenBank/DDBJ databases">
        <authorList>
            <person name="Sayadi A."/>
        </authorList>
    </citation>
    <scope>NUCLEOTIDE SEQUENCE [LARGE SCALE GENOMIC DNA]</scope>
</reference>
<comment type="similarity">
    <text evidence="2">Belongs to the TDE1 family.</text>
</comment>
<sequence>MGAVLGLCSAAQLACCCGSAACSLCCSACPSCRNSTSTRIMYALMLLLGTIAACITLSPGLEGVLKKVPFCQNSSILPDNVVFDCDKAVGYLAVYRICFILTCFFALMSLMMIGVKSSRDPRSGIQNGFWGIKYLVVIGGIIGAFFIPEGTFGITWMYFGMVGGFAFIIIQLILIVDFAHSWAEAWVGNYEETEAKKWYFALIGATLLNYAISITGIVLLFVFFTKENECGLNKFFISINLILCVLVSGLSVMPAVQEKLPRSGLLQSSVVTLYVTYLTWSAVSNSSKECNPGLWGIFGKKSNGNNIDIIGLLVWMLCVLYSSLRSASKSSKITMSEKMLTTDTGAVRDSSAGLVENEGSTNRDYTNIPGKDGDGGESGGGKVWDNEDDAVAYSWSFFHVMFALATLYVMMTLTNWYKPNSSLETFNYNAASMWVKEISSWMCVALYSWTLVAPLLLPDREFILWIVRPVSIRSAALGLPSEADTCSATLEQHQVAKQVTASEDAIRRL</sequence>
<evidence type="ECO:0000256" key="4">
    <source>
        <dbReference type="ARBA" id="ARBA00022989"/>
    </source>
</evidence>
<evidence type="ECO:0000313" key="10">
    <source>
        <dbReference type="Proteomes" id="UP000410492"/>
    </source>
</evidence>
<evidence type="ECO:0000256" key="3">
    <source>
        <dbReference type="ARBA" id="ARBA00022692"/>
    </source>
</evidence>
<organism evidence="9 10">
    <name type="scientific">Callosobruchus maculatus</name>
    <name type="common">Southern cowpea weevil</name>
    <name type="synonym">Pulse bruchid</name>
    <dbReference type="NCBI Taxonomy" id="64391"/>
    <lineage>
        <taxon>Eukaryota</taxon>
        <taxon>Metazoa</taxon>
        <taxon>Ecdysozoa</taxon>
        <taxon>Arthropoda</taxon>
        <taxon>Hexapoda</taxon>
        <taxon>Insecta</taxon>
        <taxon>Pterygota</taxon>
        <taxon>Neoptera</taxon>
        <taxon>Endopterygota</taxon>
        <taxon>Coleoptera</taxon>
        <taxon>Polyphaga</taxon>
        <taxon>Cucujiformia</taxon>
        <taxon>Chrysomeloidea</taxon>
        <taxon>Chrysomelidae</taxon>
        <taxon>Bruchinae</taxon>
        <taxon>Bruchini</taxon>
        <taxon>Callosobruchus</taxon>
    </lineage>
</organism>
<dbReference type="InterPro" id="IPR005016">
    <property type="entry name" value="TDE1/TMS"/>
</dbReference>
<keyword evidence="8" id="KW-0732">Signal</keyword>
<gene>
    <name evidence="9" type="ORF">CALMAC_LOCUS15806</name>
</gene>
<feature type="transmembrane region" description="Helical" evidence="7">
    <location>
        <begin position="127"/>
        <end position="147"/>
    </location>
</feature>
<proteinExistence type="inferred from homology"/>
<protein>
    <recommendedName>
        <fullName evidence="11">Serine incorporator</fullName>
    </recommendedName>
</protein>
<evidence type="ECO:0008006" key="11">
    <source>
        <dbReference type="Google" id="ProtNLM"/>
    </source>
</evidence>